<evidence type="ECO:0000313" key="1">
    <source>
        <dbReference type="EMBL" id="MCP1999887.1"/>
    </source>
</evidence>
<comment type="caution">
    <text evidence="1">The sequence shown here is derived from an EMBL/GenBank/DDBJ whole genome shotgun (WGS) entry which is preliminary data.</text>
</comment>
<sequence length="39" mass="4378">MAPHQTESHLWVRDLGGLEGTVRWPVTPWAGLPRNEILG</sequence>
<accession>A0ACC6AL23</accession>
<evidence type="ECO:0000313" key="2">
    <source>
        <dbReference type="Proteomes" id="UP001205486"/>
    </source>
</evidence>
<name>A0ACC6AL23_NITWI</name>
<proteinExistence type="predicted"/>
<keyword evidence="2" id="KW-1185">Reference proteome</keyword>
<protein>
    <submittedName>
        <fullName evidence="1">Uncharacterized protein</fullName>
    </submittedName>
</protein>
<organism evidence="1 2">
    <name type="scientific">Nitrobacter winogradskyi</name>
    <name type="common">Nitrobacter agilis</name>
    <dbReference type="NCBI Taxonomy" id="913"/>
    <lineage>
        <taxon>Bacteria</taxon>
        <taxon>Pseudomonadati</taxon>
        <taxon>Pseudomonadota</taxon>
        <taxon>Alphaproteobacteria</taxon>
        <taxon>Hyphomicrobiales</taxon>
        <taxon>Nitrobacteraceae</taxon>
        <taxon>Nitrobacter</taxon>
    </lineage>
</organism>
<dbReference type="EMBL" id="JALJZS010000002">
    <property type="protein sequence ID" value="MCP1999887.1"/>
    <property type="molecule type" value="Genomic_DNA"/>
</dbReference>
<dbReference type="Proteomes" id="UP001205486">
    <property type="component" value="Unassembled WGS sequence"/>
</dbReference>
<reference evidence="1" key="1">
    <citation type="submission" date="2022-03" db="EMBL/GenBank/DDBJ databases">
        <title>Interactions between chemoautotrophic and heterotrophic bacteria.</title>
        <authorList>
            <person name="Santoro A."/>
        </authorList>
    </citation>
    <scope>NUCLEOTIDE SEQUENCE</scope>
    <source>
        <strain evidence="1">Nb-106</strain>
    </source>
</reference>
<gene>
    <name evidence="1" type="ORF">J2S34_002335</name>
</gene>